<name>X1AMB3_9ZZZZ</name>
<dbReference type="InterPro" id="IPR002878">
    <property type="entry name" value="ChsH2_C"/>
</dbReference>
<dbReference type="Gene3D" id="6.10.30.10">
    <property type="match status" value="1"/>
</dbReference>
<evidence type="ECO:0008006" key="4">
    <source>
        <dbReference type="Google" id="ProtNLM"/>
    </source>
</evidence>
<dbReference type="SUPFAM" id="SSF50249">
    <property type="entry name" value="Nucleic acid-binding proteins"/>
    <property type="match status" value="1"/>
</dbReference>
<dbReference type="PANTHER" id="PTHR34075">
    <property type="entry name" value="BLR3430 PROTEIN"/>
    <property type="match status" value="1"/>
</dbReference>
<dbReference type="EMBL" id="BART01010005">
    <property type="protein sequence ID" value="GAG83835.1"/>
    <property type="molecule type" value="Genomic_DNA"/>
</dbReference>
<dbReference type="InterPro" id="IPR012340">
    <property type="entry name" value="NA-bd_OB-fold"/>
</dbReference>
<proteinExistence type="predicted"/>
<dbReference type="PANTHER" id="PTHR34075:SF4">
    <property type="entry name" value="DUF35 DOMAIN-CONTAINING PROTEIN"/>
    <property type="match status" value="1"/>
</dbReference>
<evidence type="ECO:0000259" key="1">
    <source>
        <dbReference type="Pfam" id="PF01796"/>
    </source>
</evidence>
<sequence length="152" mass="17081">MKGEILTTKGAVRAEFDFWVGLYLDKFLDGLEQKKFIGNKCSKCGKVYIPPRKICGDCFEHIEEYVDLPDTGVLTNFTFTKWAISERRPRQSKNIKMIGLVKLDGADSAMLLPILETEPENLKIGMKVQVVWSEKPQGQPTDIKGFKPIGGA</sequence>
<protein>
    <recommendedName>
        <fullName evidence="4">DUF35 domain-containing protein</fullName>
    </recommendedName>
</protein>
<evidence type="ECO:0000259" key="2">
    <source>
        <dbReference type="Pfam" id="PF12172"/>
    </source>
</evidence>
<comment type="caution">
    <text evidence="3">The sequence shown here is derived from an EMBL/GenBank/DDBJ whole genome shotgun (WGS) entry which is preliminary data.</text>
</comment>
<accession>X1AMB3</accession>
<dbReference type="InterPro" id="IPR022002">
    <property type="entry name" value="ChsH2_Znr"/>
</dbReference>
<dbReference type="Pfam" id="PF12172">
    <property type="entry name" value="zf-ChsH2"/>
    <property type="match status" value="1"/>
</dbReference>
<feature type="domain" description="ChsH2 rubredoxin-like zinc ribbon" evidence="2">
    <location>
        <begin position="29"/>
        <end position="60"/>
    </location>
</feature>
<dbReference type="Pfam" id="PF01796">
    <property type="entry name" value="OB_ChsH2_C"/>
    <property type="match status" value="1"/>
</dbReference>
<dbReference type="AlphaFoldDB" id="X1AMB3"/>
<dbReference type="InterPro" id="IPR052513">
    <property type="entry name" value="Thioester_dehydratase-like"/>
</dbReference>
<reference evidence="3" key="1">
    <citation type="journal article" date="2014" name="Front. Microbiol.">
        <title>High frequency of phylogenetically diverse reductive dehalogenase-homologous genes in deep subseafloor sedimentary metagenomes.</title>
        <authorList>
            <person name="Kawai M."/>
            <person name="Futagami T."/>
            <person name="Toyoda A."/>
            <person name="Takaki Y."/>
            <person name="Nishi S."/>
            <person name="Hori S."/>
            <person name="Arai W."/>
            <person name="Tsubouchi T."/>
            <person name="Morono Y."/>
            <person name="Uchiyama I."/>
            <person name="Ito T."/>
            <person name="Fujiyama A."/>
            <person name="Inagaki F."/>
            <person name="Takami H."/>
        </authorList>
    </citation>
    <scope>NUCLEOTIDE SEQUENCE</scope>
    <source>
        <strain evidence="3">Expedition CK06-06</strain>
    </source>
</reference>
<gene>
    <name evidence="3" type="ORF">S01H4_21962</name>
</gene>
<feature type="domain" description="ChsH2 C-terminal OB-fold" evidence="1">
    <location>
        <begin position="65"/>
        <end position="132"/>
    </location>
</feature>
<organism evidence="3">
    <name type="scientific">marine sediment metagenome</name>
    <dbReference type="NCBI Taxonomy" id="412755"/>
    <lineage>
        <taxon>unclassified sequences</taxon>
        <taxon>metagenomes</taxon>
        <taxon>ecological metagenomes</taxon>
    </lineage>
</organism>
<evidence type="ECO:0000313" key="3">
    <source>
        <dbReference type="EMBL" id="GAG83835.1"/>
    </source>
</evidence>